<gene>
    <name evidence="1" type="ORF">ANI02nite_05130</name>
</gene>
<evidence type="ECO:0008006" key="3">
    <source>
        <dbReference type="Google" id="ProtNLM"/>
    </source>
</evidence>
<proteinExistence type="predicted"/>
<comment type="caution">
    <text evidence="1">The sequence shown here is derived from an EMBL/GenBank/DDBJ whole genome shotgun (WGS) entry which is preliminary data.</text>
</comment>
<name>A0A511X6R5_9PROT</name>
<dbReference type="Pfam" id="PF06620">
    <property type="entry name" value="DUF1150"/>
    <property type="match status" value="1"/>
</dbReference>
<dbReference type="OrthoDB" id="8449790at2"/>
<accession>A0A511X6R5</accession>
<dbReference type="STRING" id="1120919.GCA_000429165_00523"/>
<dbReference type="EMBL" id="BJYF01000001">
    <property type="protein sequence ID" value="GEN58629.1"/>
    <property type="molecule type" value="Genomic_DNA"/>
</dbReference>
<keyword evidence="2" id="KW-1185">Reference proteome</keyword>
<dbReference type="RefSeq" id="WP_026396737.1">
    <property type="nucleotide sequence ID" value="NZ_AUBI01000001.1"/>
</dbReference>
<reference evidence="1 2" key="1">
    <citation type="submission" date="2019-07" db="EMBL/GenBank/DDBJ databases">
        <title>Whole genome shotgun sequence of Acetobacter nitrogenifigens NBRC 105050.</title>
        <authorList>
            <person name="Hosoyama A."/>
            <person name="Uohara A."/>
            <person name="Ohji S."/>
            <person name="Ichikawa N."/>
        </authorList>
    </citation>
    <scope>NUCLEOTIDE SEQUENCE [LARGE SCALE GENOMIC DNA]</scope>
    <source>
        <strain evidence="1 2">NBRC 105050</strain>
    </source>
</reference>
<evidence type="ECO:0000313" key="1">
    <source>
        <dbReference type="EMBL" id="GEN58629.1"/>
    </source>
</evidence>
<dbReference type="InterPro" id="IPR009531">
    <property type="entry name" value="DUF1150"/>
</dbReference>
<dbReference type="Proteomes" id="UP000321635">
    <property type="component" value="Unassembled WGS sequence"/>
</dbReference>
<evidence type="ECO:0000313" key="2">
    <source>
        <dbReference type="Proteomes" id="UP000321635"/>
    </source>
</evidence>
<sequence>MRGTAINGRSAKVGKTASTVDIRNLSDDEFLTLGVPTLVYVRKGTSGGQDVFAIHAANGQVVGLTEDPEAAFTAIADHDMVPMTIH</sequence>
<dbReference type="AlphaFoldDB" id="A0A511X6R5"/>
<protein>
    <recommendedName>
        <fullName evidence="3">DUF1150 domain-containing protein</fullName>
    </recommendedName>
</protein>
<organism evidence="1 2">
    <name type="scientific">Acetobacter nitrogenifigens DSM 23921 = NBRC 105050</name>
    <dbReference type="NCBI Taxonomy" id="1120919"/>
    <lineage>
        <taxon>Bacteria</taxon>
        <taxon>Pseudomonadati</taxon>
        <taxon>Pseudomonadota</taxon>
        <taxon>Alphaproteobacteria</taxon>
        <taxon>Acetobacterales</taxon>
        <taxon>Acetobacteraceae</taxon>
        <taxon>Acetobacter</taxon>
    </lineage>
</organism>